<feature type="transmembrane region" description="Helical" evidence="1">
    <location>
        <begin position="6"/>
        <end position="24"/>
    </location>
</feature>
<evidence type="ECO:0000313" key="3">
    <source>
        <dbReference type="Proteomes" id="UP000256645"/>
    </source>
</evidence>
<gene>
    <name evidence="2" type="ORF">BP6252_14139</name>
</gene>
<name>A0A3D8Q3K3_9HELO</name>
<dbReference type="Proteomes" id="UP000256645">
    <property type="component" value="Unassembled WGS sequence"/>
</dbReference>
<dbReference type="STRING" id="1849047.A0A3D8Q3K3"/>
<comment type="caution">
    <text evidence="2">The sequence shown here is derived from an EMBL/GenBank/DDBJ whole genome shotgun (WGS) entry which is preliminary data.</text>
</comment>
<dbReference type="AlphaFoldDB" id="A0A3D8Q3K3"/>
<organism evidence="2 3">
    <name type="scientific">Coleophoma cylindrospora</name>
    <dbReference type="NCBI Taxonomy" id="1849047"/>
    <lineage>
        <taxon>Eukaryota</taxon>
        <taxon>Fungi</taxon>
        <taxon>Dikarya</taxon>
        <taxon>Ascomycota</taxon>
        <taxon>Pezizomycotina</taxon>
        <taxon>Leotiomycetes</taxon>
        <taxon>Helotiales</taxon>
        <taxon>Dermateaceae</taxon>
        <taxon>Coleophoma</taxon>
    </lineage>
</organism>
<protein>
    <submittedName>
        <fullName evidence="2">Uncharacterized protein</fullName>
    </submittedName>
</protein>
<keyword evidence="1" id="KW-0812">Transmembrane</keyword>
<dbReference type="OrthoDB" id="5414271at2759"/>
<evidence type="ECO:0000313" key="2">
    <source>
        <dbReference type="EMBL" id="RDW56466.1"/>
    </source>
</evidence>
<reference evidence="2 3" key="1">
    <citation type="journal article" date="2018" name="IMA Fungus">
        <title>IMA Genome-F 9: Draft genome sequence of Annulohypoxylon stygium, Aspergillus mulundensis, Berkeleyomyces basicola (syn. Thielaviopsis basicola), Ceratocystis smalleyi, two Cercospora beticola strains, Coleophoma cylindrospora, Fusarium fracticaudum, Phialophora cf. hyalina, and Morchella septimelata.</title>
        <authorList>
            <person name="Wingfield B.D."/>
            <person name="Bills G.F."/>
            <person name="Dong Y."/>
            <person name="Huang W."/>
            <person name="Nel W.J."/>
            <person name="Swalarsk-Parry B.S."/>
            <person name="Vaghefi N."/>
            <person name="Wilken P.M."/>
            <person name="An Z."/>
            <person name="de Beer Z.W."/>
            <person name="De Vos L."/>
            <person name="Chen L."/>
            <person name="Duong T.A."/>
            <person name="Gao Y."/>
            <person name="Hammerbacher A."/>
            <person name="Kikkert J.R."/>
            <person name="Li Y."/>
            <person name="Li H."/>
            <person name="Li K."/>
            <person name="Li Q."/>
            <person name="Liu X."/>
            <person name="Ma X."/>
            <person name="Naidoo K."/>
            <person name="Pethybridge S.J."/>
            <person name="Sun J."/>
            <person name="Steenkamp E.T."/>
            <person name="van der Nest M.A."/>
            <person name="van Wyk S."/>
            <person name="Wingfield M.J."/>
            <person name="Xiong C."/>
            <person name="Yue Q."/>
            <person name="Zhang X."/>
        </authorList>
    </citation>
    <scope>NUCLEOTIDE SEQUENCE [LARGE SCALE GENOMIC DNA]</scope>
    <source>
        <strain evidence="2 3">BP6252</strain>
    </source>
</reference>
<keyword evidence="1" id="KW-1133">Transmembrane helix</keyword>
<accession>A0A3D8Q3K3</accession>
<keyword evidence="1" id="KW-0472">Membrane</keyword>
<dbReference type="EMBL" id="PDLM01000044">
    <property type="protein sequence ID" value="RDW56466.1"/>
    <property type="molecule type" value="Genomic_DNA"/>
</dbReference>
<evidence type="ECO:0000256" key="1">
    <source>
        <dbReference type="SAM" id="Phobius"/>
    </source>
</evidence>
<sequence length="457" mass="50547">MAPKGYVTSLLAVALGLAAGYYALEKRVQRSWLENRREKGPKVVRVDANLNDGICGLVDVEISRLPLGTLESKSLPMMLQIVHPRGVISWTDERCWDTALLVSTSRDSKQYTKISRATLMTLFAITNARPIFKYSSASGHRASYPSYCGIWNIEWPIGQPATATLSPHDSHTVGLDVYPPTLKVRVDKCIEMLAGVISFGTSKVAFPGRAKDAGPFRLEFRKLGFPGSHGARHLYNMVGGKVFEVDLFALKRTDLGPQNQDCREFSIRCLDPNHPTAKLFVPPIEFNILAKALDHLPWSSLSWSLNRGLRDILLAFGSSVMDVARPHLAQILKSTIVQHPEQLISQGWNEDFVRGPMPDLAASSILAAGGNSGDMVRVVVAAAEVFCGNIEESSLNQTHFWQKSMETALTGNGSPRIELSTGHIDDVIALTKFFVLEWSTELDYQLYHDIPMEVLLT</sequence>
<keyword evidence="3" id="KW-1185">Reference proteome</keyword>
<proteinExistence type="predicted"/>